<proteinExistence type="predicted"/>
<name>A0A078B2C7_STYLE</name>
<protein>
    <submittedName>
        <fullName evidence="3">Uncharacterized protein</fullName>
    </submittedName>
</protein>
<dbReference type="EMBL" id="CCKQ01015792">
    <property type="protein sequence ID" value="CDW87628.1"/>
    <property type="molecule type" value="Genomic_DNA"/>
</dbReference>
<evidence type="ECO:0000313" key="4">
    <source>
        <dbReference type="Proteomes" id="UP000039865"/>
    </source>
</evidence>
<organism evidence="3 4">
    <name type="scientific">Stylonychia lemnae</name>
    <name type="common">Ciliate</name>
    <dbReference type="NCBI Taxonomy" id="5949"/>
    <lineage>
        <taxon>Eukaryota</taxon>
        <taxon>Sar</taxon>
        <taxon>Alveolata</taxon>
        <taxon>Ciliophora</taxon>
        <taxon>Intramacronucleata</taxon>
        <taxon>Spirotrichea</taxon>
        <taxon>Stichotrichia</taxon>
        <taxon>Sporadotrichida</taxon>
        <taxon>Oxytrichidae</taxon>
        <taxon>Stylonychinae</taxon>
        <taxon>Stylonychia</taxon>
    </lineage>
</organism>
<keyword evidence="4" id="KW-1185">Reference proteome</keyword>
<evidence type="ECO:0000256" key="1">
    <source>
        <dbReference type="SAM" id="Coils"/>
    </source>
</evidence>
<dbReference type="Proteomes" id="UP000039865">
    <property type="component" value="Unassembled WGS sequence"/>
</dbReference>
<dbReference type="AlphaFoldDB" id="A0A078B2C7"/>
<dbReference type="InParanoid" id="A0A078B2C7"/>
<accession>A0A078B2C7</accession>
<evidence type="ECO:0000313" key="3">
    <source>
        <dbReference type="EMBL" id="CDW87628.1"/>
    </source>
</evidence>
<evidence type="ECO:0000256" key="2">
    <source>
        <dbReference type="SAM" id="MobiDB-lite"/>
    </source>
</evidence>
<reference evidence="3 4" key="1">
    <citation type="submission" date="2014-06" db="EMBL/GenBank/DDBJ databases">
        <authorList>
            <person name="Swart Estienne"/>
        </authorList>
    </citation>
    <scope>NUCLEOTIDE SEQUENCE [LARGE SCALE GENOMIC DNA]</scope>
    <source>
        <strain evidence="3 4">130c</strain>
    </source>
</reference>
<feature type="coiled-coil region" evidence="1">
    <location>
        <begin position="12"/>
        <end position="39"/>
    </location>
</feature>
<feature type="region of interest" description="Disordered" evidence="2">
    <location>
        <begin position="155"/>
        <end position="176"/>
    </location>
</feature>
<sequence length="483" mass="57147">MIQSTNEKDELNIQLQKNLIAIQKKLDKKIQQVKELEDHNWFLKAQLDLNECLRKLEVERYQQQYQQQQNGQNNEIPREFNHNELNEAQNYYNLQINRSIEFHNEISAVSKNEAYYENQQVEQSNLNNNLGYLSEVSEKSIENDLSIAEEHLKAQQNQYEPDYESNRNPQKQIQPKVKISNPNPLIVMRDYQNDQSQEFNDADGIQSSTQNVQFKEIEELENNSQEKISKLYIEESKIIENKENESSETQRKQLFDELFNLSQIEINLRKSTFQSILSQEPSNKKIRKVVKKELSRFSNALTRNVYQLSKEKKQTVICYNDHDNKIIVGQNETNTLIFDSEMQDMWLLELDSELISIYQINGLFFFGMNDKKVIIFEKDQYDEVKRIDTIKCVQKFVYYQHEDPNLNLPKEYLILLEKEGYIQFFSFQEKQIVSTHQHSSLMSIQDGLQVANKNQLCLACNNKLSNSQKNLAQNQSFSRRKLS</sequence>
<keyword evidence="1" id="KW-0175">Coiled coil</keyword>
<gene>
    <name evidence="3" type="primary">Contig8780.g9371</name>
    <name evidence="3" type="ORF">STYLEM_16738</name>
</gene>